<dbReference type="InterPro" id="IPR050832">
    <property type="entry name" value="Bact_Acetyltransf"/>
</dbReference>
<reference evidence="4" key="2">
    <citation type="submission" date="2021-08" db="EMBL/GenBank/DDBJ databases">
        <authorList>
            <person name="Tani A."/>
            <person name="Ola A."/>
            <person name="Ogura Y."/>
            <person name="Katsura K."/>
            <person name="Hayashi T."/>
        </authorList>
    </citation>
    <scope>NUCLEOTIDE SEQUENCE</scope>
    <source>
        <strain evidence="4">LMG 23639</strain>
    </source>
</reference>
<dbReference type="Gene3D" id="3.40.630.30">
    <property type="match status" value="1"/>
</dbReference>
<dbReference type="PANTHER" id="PTHR43877">
    <property type="entry name" value="AMINOALKYLPHOSPHONATE N-ACETYLTRANSFERASE-RELATED-RELATED"/>
    <property type="match status" value="1"/>
</dbReference>
<name>A0ABQ4SZA9_9HYPH</name>
<dbReference type="CDD" id="cd04301">
    <property type="entry name" value="NAT_SF"/>
    <property type="match status" value="1"/>
</dbReference>
<accession>A0ABQ4SZA9</accession>
<evidence type="ECO:0000256" key="2">
    <source>
        <dbReference type="ARBA" id="ARBA00023315"/>
    </source>
</evidence>
<protein>
    <submittedName>
        <fullName evidence="4">Acetyltransferase YpeA</fullName>
    </submittedName>
</protein>
<organism evidence="4 5">
    <name type="scientific">Methylobacterium jeotgali</name>
    <dbReference type="NCBI Taxonomy" id="381630"/>
    <lineage>
        <taxon>Bacteria</taxon>
        <taxon>Pseudomonadati</taxon>
        <taxon>Pseudomonadota</taxon>
        <taxon>Alphaproteobacteria</taxon>
        <taxon>Hyphomicrobiales</taxon>
        <taxon>Methylobacteriaceae</taxon>
        <taxon>Methylobacterium</taxon>
    </lineage>
</organism>
<evidence type="ECO:0000259" key="3">
    <source>
        <dbReference type="PROSITE" id="PS51186"/>
    </source>
</evidence>
<keyword evidence="5" id="KW-1185">Reference proteome</keyword>
<keyword evidence="1" id="KW-0808">Transferase</keyword>
<dbReference type="Proteomes" id="UP001055102">
    <property type="component" value="Unassembled WGS sequence"/>
</dbReference>
<dbReference type="SUPFAM" id="SSF55729">
    <property type="entry name" value="Acyl-CoA N-acyltransferases (Nat)"/>
    <property type="match status" value="1"/>
</dbReference>
<dbReference type="EMBL" id="BPQR01000055">
    <property type="protein sequence ID" value="GJE07813.1"/>
    <property type="molecule type" value="Genomic_DNA"/>
</dbReference>
<dbReference type="PROSITE" id="PS51186">
    <property type="entry name" value="GNAT"/>
    <property type="match status" value="1"/>
</dbReference>
<evidence type="ECO:0000313" key="5">
    <source>
        <dbReference type="Proteomes" id="UP001055102"/>
    </source>
</evidence>
<evidence type="ECO:0000256" key="1">
    <source>
        <dbReference type="ARBA" id="ARBA00022679"/>
    </source>
</evidence>
<reference evidence="4" key="1">
    <citation type="journal article" date="2021" name="Front. Microbiol.">
        <title>Comprehensive Comparative Genomics and Phenotyping of Methylobacterium Species.</title>
        <authorList>
            <person name="Alessa O."/>
            <person name="Ogura Y."/>
            <person name="Fujitani Y."/>
            <person name="Takami H."/>
            <person name="Hayashi T."/>
            <person name="Sahin N."/>
            <person name="Tani A."/>
        </authorList>
    </citation>
    <scope>NUCLEOTIDE SEQUENCE</scope>
    <source>
        <strain evidence="4">LMG 23639</strain>
    </source>
</reference>
<gene>
    <name evidence="4" type="primary">ypeA</name>
    <name evidence="4" type="ORF">AOPFMNJM_3143</name>
</gene>
<feature type="domain" description="N-acetyltransferase" evidence="3">
    <location>
        <begin position="1"/>
        <end position="138"/>
    </location>
</feature>
<comment type="caution">
    <text evidence="4">The sequence shown here is derived from an EMBL/GenBank/DDBJ whole genome shotgun (WGS) entry which is preliminary data.</text>
</comment>
<dbReference type="InterPro" id="IPR000182">
    <property type="entry name" value="GNAT_dom"/>
</dbReference>
<dbReference type="NCBIfam" id="NF002959">
    <property type="entry name" value="PRK03624.1"/>
    <property type="match status" value="1"/>
</dbReference>
<dbReference type="Pfam" id="PF00583">
    <property type="entry name" value="Acetyltransf_1"/>
    <property type="match status" value="1"/>
</dbReference>
<sequence>MIRTMRDGDAEAVVALWHAAGVSRPWNDPARDIAFARQGPHATILVAEAEGVVLGTCMVGEDGHRGWVYYLAVDPRHQRRGHGRALMAAAEAWLAARGVWKLQLLLRPDNAAVRDFYDRLGYRDTRAVCLQKVIEAGP</sequence>
<proteinExistence type="predicted"/>
<dbReference type="InterPro" id="IPR016181">
    <property type="entry name" value="Acyl_CoA_acyltransferase"/>
</dbReference>
<evidence type="ECO:0000313" key="4">
    <source>
        <dbReference type="EMBL" id="GJE07813.1"/>
    </source>
</evidence>
<keyword evidence="2" id="KW-0012">Acyltransferase</keyword>